<dbReference type="OrthoDB" id="2068571at2"/>
<keyword evidence="1" id="KW-0472">Membrane</keyword>
<evidence type="ECO:0000313" key="3">
    <source>
        <dbReference type="Proteomes" id="UP000184386"/>
    </source>
</evidence>
<dbReference type="RefSeq" id="WP_073279000.1">
    <property type="nucleotide sequence ID" value="NZ_FRAC01000025.1"/>
</dbReference>
<reference evidence="2 3" key="1">
    <citation type="submission" date="2016-11" db="EMBL/GenBank/DDBJ databases">
        <authorList>
            <person name="Jaros S."/>
            <person name="Januszkiewicz K."/>
            <person name="Wedrychowicz H."/>
        </authorList>
    </citation>
    <scope>NUCLEOTIDE SEQUENCE [LARGE SCALE GENOMIC DNA]</scope>
    <source>
        <strain evidence="2 3">DSM 15929</strain>
    </source>
</reference>
<keyword evidence="3" id="KW-1185">Reference proteome</keyword>
<gene>
    <name evidence="2" type="ORF">SAMN02745136_04272</name>
</gene>
<feature type="transmembrane region" description="Helical" evidence="1">
    <location>
        <begin position="226"/>
        <end position="245"/>
    </location>
</feature>
<feature type="transmembrane region" description="Helical" evidence="1">
    <location>
        <begin position="103"/>
        <end position="123"/>
    </location>
</feature>
<feature type="transmembrane region" description="Helical" evidence="1">
    <location>
        <begin position="160"/>
        <end position="186"/>
    </location>
</feature>
<accession>A0A1M6YHV7</accession>
<proteinExistence type="predicted"/>
<evidence type="ECO:0000313" key="2">
    <source>
        <dbReference type="EMBL" id="SHL17712.1"/>
    </source>
</evidence>
<sequence>MGKFCIHCGRKLEDGEVCGCLNSQKTDTPCKEEISDIIVQEELPLPLAAAKEANYETTGIGIQEVKAMAATSNVYLKKLFDIIIKVIKKPDTGLRSYIEKPEVNIAVGIIVLESLLYGLYLTLFFQKMNAAISSLMGQMMGSFGGLFGGSGVSLNYSFPLVRIFIVSVIWSIALNGILAGIVLILNKLISNGQADYKSMLCVVSGKSIAMILITAIAVIIGFLNPMYGLVCYSAGAILSCLYLYASAKPVVSNADKLIYIVFLSLILIVVVNLIAFKLGYKLYLPKDITSSLGGMSGLY</sequence>
<organism evidence="2 3">
    <name type="scientific">Anaerocolumna jejuensis DSM 15929</name>
    <dbReference type="NCBI Taxonomy" id="1121322"/>
    <lineage>
        <taxon>Bacteria</taxon>
        <taxon>Bacillati</taxon>
        <taxon>Bacillota</taxon>
        <taxon>Clostridia</taxon>
        <taxon>Lachnospirales</taxon>
        <taxon>Lachnospiraceae</taxon>
        <taxon>Anaerocolumna</taxon>
    </lineage>
</organism>
<evidence type="ECO:0000256" key="1">
    <source>
        <dbReference type="SAM" id="Phobius"/>
    </source>
</evidence>
<evidence type="ECO:0008006" key="4">
    <source>
        <dbReference type="Google" id="ProtNLM"/>
    </source>
</evidence>
<feature type="transmembrane region" description="Helical" evidence="1">
    <location>
        <begin position="198"/>
        <end position="220"/>
    </location>
</feature>
<dbReference type="EMBL" id="FRAC01000025">
    <property type="protein sequence ID" value="SHL17712.1"/>
    <property type="molecule type" value="Genomic_DNA"/>
</dbReference>
<keyword evidence="1" id="KW-0812">Transmembrane</keyword>
<dbReference type="Proteomes" id="UP000184386">
    <property type="component" value="Unassembled WGS sequence"/>
</dbReference>
<keyword evidence="1" id="KW-1133">Transmembrane helix</keyword>
<name>A0A1M6YHV7_9FIRM</name>
<feature type="transmembrane region" description="Helical" evidence="1">
    <location>
        <begin position="257"/>
        <end position="276"/>
    </location>
</feature>
<feature type="transmembrane region" description="Helical" evidence="1">
    <location>
        <begin position="135"/>
        <end position="154"/>
    </location>
</feature>
<dbReference type="AlphaFoldDB" id="A0A1M6YHV7"/>
<protein>
    <recommendedName>
        <fullName evidence="4">Yip1 domain-containing protein</fullName>
    </recommendedName>
</protein>
<dbReference type="STRING" id="1121322.SAMN02745136_04272"/>